<evidence type="ECO:0000313" key="3">
    <source>
        <dbReference type="EMBL" id="CAF9918957.1"/>
    </source>
</evidence>
<dbReference type="InterPro" id="IPR051283">
    <property type="entry name" value="Sec_Metabolite_Acyltrans"/>
</dbReference>
<reference evidence="3" key="1">
    <citation type="submission" date="2021-03" db="EMBL/GenBank/DDBJ databases">
        <authorList>
            <person name="Tagirdzhanova G."/>
        </authorList>
    </citation>
    <scope>NUCLEOTIDE SEQUENCE</scope>
</reference>
<organism evidence="3 4">
    <name type="scientific">Heterodermia speciosa</name>
    <dbReference type="NCBI Taxonomy" id="116794"/>
    <lineage>
        <taxon>Eukaryota</taxon>
        <taxon>Fungi</taxon>
        <taxon>Dikarya</taxon>
        <taxon>Ascomycota</taxon>
        <taxon>Pezizomycotina</taxon>
        <taxon>Lecanoromycetes</taxon>
        <taxon>OSLEUM clade</taxon>
        <taxon>Lecanoromycetidae</taxon>
        <taxon>Caliciales</taxon>
        <taxon>Physciaceae</taxon>
        <taxon>Heterodermia</taxon>
    </lineage>
</organism>
<keyword evidence="2" id="KW-0812">Transmembrane</keyword>
<dbReference type="Gene3D" id="3.30.559.10">
    <property type="entry name" value="Chloramphenicol acetyltransferase-like domain"/>
    <property type="match status" value="2"/>
</dbReference>
<dbReference type="GO" id="GO:0016740">
    <property type="term" value="F:transferase activity"/>
    <property type="evidence" value="ECO:0007669"/>
    <property type="project" value="UniProtKB-KW"/>
</dbReference>
<dbReference type="InterPro" id="IPR023213">
    <property type="entry name" value="CAT-like_dom_sf"/>
</dbReference>
<keyword evidence="2" id="KW-0472">Membrane</keyword>
<dbReference type="Pfam" id="PF02458">
    <property type="entry name" value="Transferase"/>
    <property type="match status" value="1"/>
</dbReference>
<comment type="caution">
    <text evidence="3">The sequence shown here is derived from an EMBL/GenBank/DDBJ whole genome shotgun (WGS) entry which is preliminary data.</text>
</comment>
<dbReference type="Proteomes" id="UP000664521">
    <property type="component" value="Unassembled WGS sequence"/>
</dbReference>
<gene>
    <name evidence="3" type="ORF">HETSPECPRED_003898</name>
</gene>
<protein>
    <submittedName>
        <fullName evidence="3">Uncharacterized protein</fullName>
    </submittedName>
</protein>
<proteinExistence type="predicted"/>
<evidence type="ECO:0000313" key="4">
    <source>
        <dbReference type="Proteomes" id="UP000664521"/>
    </source>
</evidence>
<dbReference type="OrthoDB" id="1862401at2759"/>
<dbReference type="PANTHER" id="PTHR31896">
    <property type="entry name" value="FAMILY REGULATORY PROTEIN, PUTATIVE (AFU_ORTHOLOGUE AFUA_3G14730)-RELATED"/>
    <property type="match status" value="1"/>
</dbReference>
<feature type="transmembrane region" description="Helical" evidence="2">
    <location>
        <begin position="527"/>
        <end position="550"/>
    </location>
</feature>
<keyword evidence="1" id="KW-0808">Transferase</keyword>
<keyword evidence="4" id="KW-1185">Reference proteome</keyword>
<dbReference type="PANTHER" id="PTHR31896:SF64">
    <property type="entry name" value="TRICHOTHECENE 3-O-ACETYLTRANSFERASE"/>
    <property type="match status" value="1"/>
</dbReference>
<evidence type="ECO:0000256" key="2">
    <source>
        <dbReference type="SAM" id="Phobius"/>
    </source>
</evidence>
<evidence type="ECO:0000256" key="1">
    <source>
        <dbReference type="ARBA" id="ARBA00022679"/>
    </source>
</evidence>
<name>A0A8H3F5K3_9LECA</name>
<dbReference type="EMBL" id="CAJPDS010000023">
    <property type="protein sequence ID" value="CAF9918957.1"/>
    <property type="molecule type" value="Genomic_DNA"/>
</dbReference>
<keyword evidence="2" id="KW-1133">Transmembrane helix</keyword>
<accession>A0A8H3F5K3</accession>
<sequence length="553" mass="62128">MESTARMPFFLSPLDNTVPTSYAPLLLFFPLPASETERAIACLLRGLRALFDRMPLLGGSIKAVPDRSSPQTGTLAVTGPWRTVDAIFRVTDSRSVRKYKYYDLRAHGFPPSALPMWDFVNMGHYFESDPPVMHVQITLIDGGLVLAPCIHHCIADGTGSATILRYWAAACRGESFEDKVMTELWERPRPAKLKGDIALGEFPQYSYSKKTDILKTRSQVTVPKEKRWLMKIAWIHDVSNKIGAFCKPIAIRLLIQAIFTTQSLTHSTRLLYFPYSELLKLKEDTTRTFTARDNKPWISTMDILSALIFCCTTQARLRSKRIQTRWLTSILPSSQSPPPPQPTPSSPSARLMAAINARKHHQPHLSPSYIGNMILLARIDTPAQSLHPSTETVAAQALRLRESILQIDTTYLTRTIAALRSVPDISKVNYSGGADEDYCLVLSSWREQDICALDWGVDVRVRCERVRVYDFYIDGLGFVFPEYEGAREGGGLEVVLMLKKGAMRELERDEFFGRFVRWRDGGDGAGGLMRGVLGWAVLPVIGLGLIYYWGFVA</sequence>
<dbReference type="AlphaFoldDB" id="A0A8H3F5K3"/>